<sequence>MSQPLPTITGTVSTLYGAVDHNTLIVTTADDRHTVRDYSKTFAPGMTVTAVLMGFGQVSYWQALEPIDFTPTH</sequence>
<gene>
    <name evidence="1" type="ORF">SE18_24485</name>
</gene>
<evidence type="ECO:0000313" key="2">
    <source>
        <dbReference type="Proteomes" id="UP000050277"/>
    </source>
</evidence>
<dbReference type="AlphaFoldDB" id="A0A0P6XJJ9"/>
<evidence type="ECO:0000313" key="1">
    <source>
        <dbReference type="EMBL" id="KPL80217.1"/>
    </source>
</evidence>
<protein>
    <submittedName>
        <fullName evidence="1">Uncharacterized protein</fullName>
    </submittedName>
</protein>
<keyword evidence="2" id="KW-1185">Reference proteome</keyword>
<comment type="caution">
    <text evidence="1">The sequence shown here is derived from an EMBL/GenBank/DDBJ whole genome shotgun (WGS) entry which is preliminary data.</text>
</comment>
<dbReference type="EMBL" id="LGKP01000040">
    <property type="protein sequence ID" value="KPL80217.1"/>
    <property type="molecule type" value="Genomic_DNA"/>
</dbReference>
<reference evidence="1 2" key="1">
    <citation type="submission" date="2015-07" db="EMBL/GenBank/DDBJ databases">
        <title>Whole genome sequence of Herpetosiphon geysericola DSM 7119.</title>
        <authorList>
            <person name="Hemp J."/>
            <person name="Ward L.M."/>
            <person name="Pace L.A."/>
            <person name="Fischer W.W."/>
        </authorList>
    </citation>
    <scope>NUCLEOTIDE SEQUENCE [LARGE SCALE GENOMIC DNA]</scope>
    <source>
        <strain evidence="1 2">DSM 7119</strain>
    </source>
</reference>
<dbReference type="STRING" id="70996.SE18_24485"/>
<name>A0A0P6XJJ9_9CHLR</name>
<organism evidence="1 2">
    <name type="scientific">Herpetosiphon geysericola</name>
    <dbReference type="NCBI Taxonomy" id="70996"/>
    <lineage>
        <taxon>Bacteria</taxon>
        <taxon>Bacillati</taxon>
        <taxon>Chloroflexota</taxon>
        <taxon>Chloroflexia</taxon>
        <taxon>Herpetosiphonales</taxon>
        <taxon>Herpetosiphonaceae</taxon>
        <taxon>Herpetosiphon</taxon>
    </lineage>
</organism>
<dbReference type="RefSeq" id="WP_054537101.1">
    <property type="nucleotide sequence ID" value="NZ_LGKP01000040.1"/>
</dbReference>
<dbReference type="Proteomes" id="UP000050277">
    <property type="component" value="Unassembled WGS sequence"/>
</dbReference>
<accession>A0A0P6XJJ9</accession>
<proteinExistence type="predicted"/>